<evidence type="ECO:0000313" key="2">
    <source>
        <dbReference type="Proteomes" id="UP001186974"/>
    </source>
</evidence>
<dbReference type="EMBL" id="JAWDJW010009038">
    <property type="protein sequence ID" value="KAK3059880.1"/>
    <property type="molecule type" value="Genomic_DNA"/>
</dbReference>
<feature type="non-terminal residue" evidence="1">
    <location>
        <position position="364"/>
    </location>
</feature>
<sequence length="364" mass="40799">MWFGIGGIVGWPFASALVIPFVGEEILMMVMTNELEAFHRLLDGTVRSLLVLALQFAIDVFFYKKIACVPWNIVQYNIFSGSAKGPALYGTEPWHYYAMNLFINFNIWFVLALATLPLVAMQHFGNRQAVSRLSFFRTLVFVVPFYMWIGIFTLQPHKEERFMYPAYPALALNAAISAHILLTWIGSKAPRSLMSRIPGPIKFYVLTLITILAIEAGILRSASLATGYTAPLSVYSPLREPGVARPGDNVCLGKEWYRFPSSYHLGNGTRAKFVKSEFSGLLPGEFREASTGFGLYPGAWLVPPGMNDENKEDMGKYTDIAQCHFLVDSQFSSNPPTKVEPDYISDTEHWEALKCKPFLDTAST</sequence>
<comment type="caution">
    <text evidence="1">The sequence shown here is derived from an EMBL/GenBank/DDBJ whole genome shotgun (WGS) entry which is preliminary data.</text>
</comment>
<reference evidence="1" key="1">
    <citation type="submission" date="2024-09" db="EMBL/GenBank/DDBJ databases">
        <title>Black Yeasts Isolated from many extreme environments.</title>
        <authorList>
            <person name="Coleine C."/>
            <person name="Stajich J.E."/>
            <person name="Selbmann L."/>
        </authorList>
    </citation>
    <scope>NUCLEOTIDE SEQUENCE</scope>
    <source>
        <strain evidence="1">CCFEE 5737</strain>
    </source>
</reference>
<proteinExistence type="predicted"/>
<gene>
    <name evidence="1" type="ORF">LTS18_009855</name>
</gene>
<organism evidence="1 2">
    <name type="scientific">Coniosporium uncinatum</name>
    <dbReference type="NCBI Taxonomy" id="93489"/>
    <lineage>
        <taxon>Eukaryota</taxon>
        <taxon>Fungi</taxon>
        <taxon>Dikarya</taxon>
        <taxon>Ascomycota</taxon>
        <taxon>Pezizomycotina</taxon>
        <taxon>Dothideomycetes</taxon>
        <taxon>Dothideomycetes incertae sedis</taxon>
        <taxon>Coniosporium</taxon>
    </lineage>
</organism>
<keyword evidence="2" id="KW-1185">Reference proteome</keyword>
<name>A0ACC3D062_9PEZI</name>
<dbReference type="Proteomes" id="UP001186974">
    <property type="component" value="Unassembled WGS sequence"/>
</dbReference>
<protein>
    <submittedName>
        <fullName evidence="1">Uncharacterized protein</fullName>
    </submittedName>
</protein>
<evidence type="ECO:0000313" key="1">
    <source>
        <dbReference type="EMBL" id="KAK3059880.1"/>
    </source>
</evidence>
<accession>A0ACC3D062</accession>